<dbReference type="InterPro" id="IPR004000">
    <property type="entry name" value="Actin"/>
</dbReference>
<organism evidence="2 3">
    <name type="scientific">Anaeromyces robustus</name>
    <dbReference type="NCBI Taxonomy" id="1754192"/>
    <lineage>
        <taxon>Eukaryota</taxon>
        <taxon>Fungi</taxon>
        <taxon>Fungi incertae sedis</taxon>
        <taxon>Chytridiomycota</taxon>
        <taxon>Chytridiomycota incertae sedis</taxon>
        <taxon>Neocallimastigomycetes</taxon>
        <taxon>Neocallimastigales</taxon>
        <taxon>Neocallimastigaceae</taxon>
        <taxon>Anaeromyces</taxon>
    </lineage>
</organism>
<dbReference type="Gene3D" id="3.30.420.40">
    <property type="match status" value="2"/>
</dbReference>
<dbReference type="SUPFAM" id="SSF53067">
    <property type="entry name" value="Actin-like ATPase domain"/>
    <property type="match status" value="2"/>
</dbReference>
<comment type="similarity">
    <text evidence="1">Belongs to the actin family.</text>
</comment>
<dbReference type="PANTHER" id="PTHR11937">
    <property type="entry name" value="ACTIN"/>
    <property type="match status" value="1"/>
</dbReference>
<name>A0A1Y1X850_9FUNG</name>
<sequence length="427" mass="48408">MSDLSVKELLHQTTLNQLSNKRTTAYGIDQKIILDIGSLYIKFGLSGEASPRQCLPNRIYKNIENCPEGIIVEGDLKPLYQLRLNPSALTEIYERFKEQVKLIFYRFMMSDYKHKRKVLIAENLLLPIDIKNAIATILFEYMNVPSIIFAPSQLLALTSVGKKTGLVVDCGYLETTVLPISDYGCLLHSIKTMPCAGQDISQHLKQLIMKYASISFDDGSVFPFSEDWEKLLTNYVIEDIKASICFVGLKPDPATEIQERTKDGHIIYRSSASEVGYPMEDRRLKILIPGWVRERAAEILFDEERNEASIISLIIDAIKSTPTDLRTSLIQNVLLIGGTSMLPGFSSRISYELKEQLVENNFEHLSSHVKIIRSKFPANTASWIGGSILGSLKYEGQEVTLEQWNETHKVPDWSNYTILNEEDENNE</sequence>
<comment type="caution">
    <text evidence="2">The sequence shown here is derived from an EMBL/GenBank/DDBJ whole genome shotgun (WGS) entry which is preliminary data.</text>
</comment>
<reference evidence="2 3" key="1">
    <citation type="submission" date="2016-08" db="EMBL/GenBank/DDBJ databases">
        <title>A Parts List for Fungal Cellulosomes Revealed by Comparative Genomics.</title>
        <authorList>
            <consortium name="DOE Joint Genome Institute"/>
            <person name="Haitjema C.H."/>
            <person name="Gilmore S.P."/>
            <person name="Henske J.K."/>
            <person name="Solomon K.V."/>
            <person name="De Groot R."/>
            <person name="Kuo A."/>
            <person name="Mondo S.J."/>
            <person name="Salamov A.A."/>
            <person name="Labutti K."/>
            <person name="Zhao Z."/>
            <person name="Chiniquy J."/>
            <person name="Barry K."/>
            <person name="Brewer H.M."/>
            <person name="Purvine S.O."/>
            <person name="Wright A.T."/>
            <person name="Boxma B."/>
            <person name="Van Alen T."/>
            <person name="Hackstein J.H."/>
            <person name="Baker S.E."/>
            <person name="Grigoriev I.V."/>
            <person name="O'Malley M.A."/>
        </authorList>
    </citation>
    <scope>NUCLEOTIDE SEQUENCE [LARGE SCALE GENOMIC DNA]</scope>
    <source>
        <strain evidence="2 3">S4</strain>
    </source>
</reference>
<dbReference type="EMBL" id="MCFG01000107">
    <property type="protein sequence ID" value="ORX81932.1"/>
    <property type="molecule type" value="Genomic_DNA"/>
</dbReference>
<gene>
    <name evidence="2" type="ORF">BCR32DRAFT_267979</name>
</gene>
<dbReference type="SMART" id="SM00268">
    <property type="entry name" value="ACTIN"/>
    <property type="match status" value="1"/>
</dbReference>
<protein>
    <submittedName>
        <fullName evidence="2">Actin-domain-containing protein</fullName>
    </submittedName>
</protein>
<dbReference type="InterPro" id="IPR043129">
    <property type="entry name" value="ATPase_NBD"/>
</dbReference>
<dbReference type="CDD" id="cd10207">
    <property type="entry name" value="ASKHA_NBD_Arp10"/>
    <property type="match status" value="1"/>
</dbReference>
<evidence type="ECO:0000313" key="2">
    <source>
        <dbReference type="EMBL" id="ORX81932.1"/>
    </source>
</evidence>
<dbReference type="Proteomes" id="UP000193944">
    <property type="component" value="Unassembled WGS sequence"/>
</dbReference>
<evidence type="ECO:0000256" key="1">
    <source>
        <dbReference type="RuleBase" id="RU000487"/>
    </source>
</evidence>
<dbReference type="Pfam" id="PF00022">
    <property type="entry name" value="Actin"/>
    <property type="match status" value="1"/>
</dbReference>
<accession>A0A1Y1X850</accession>
<dbReference type="AlphaFoldDB" id="A0A1Y1X850"/>
<dbReference type="Gene3D" id="3.90.640.10">
    <property type="entry name" value="Actin, Chain A, domain 4"/>
    <property type="match status" value="1"/>
</dbReference>
<keyword evidence="3" id="KW-1185">Reference proteome</keyword>
<dbReference type="OrthoDB" id="337660at2759"/>
<dbReference type="STRING" id="1754192.A0A1Y1X850"/>
<reference evidence="2 3" key="2">
    <citation type="submission" date="2016-08" db="EMBL/GenBank/DDBJ databases">
        <title>Pervasive Adenine N6-methylation of Active Genes in Fungi.</title>
        <authorList>
            <consortium name="DOE Joint Genome Institute"/>
            <person name="Mondo S.J."/>
            <person name="Dannebaum R.O."/>
            <person name="Kuo R.C."/>
            <person name="Labutti K."/>
            <person name="Haridas S."/>
            <person name="Kuo A."/>
            <person name="Salamov A."/>
            <person name="Ahrendt S.R."/>
            <person name="Lipzen A."/>
            <person name="Sullivan W."/>
            <person name="Andreopoulos W.B."/>
            <person name="Clum A."/>
            <person name="Lindquist E."/>
            <person name="Daum C."/>
            <person name="Ramamoorthy G.K."/>
            <person name="Gryganskyi A."/>
            <person name="Culley D."/>
            <person name="Magnuson J.K."/>
            <person name="James T.Y."/>
            <person name="O'Malley M.A."/>
            <person name="Stajich J.E."/>
            <person name="Spatafora J.W."/>
            <person name="Visel A."/>
            <person name="Grigoriev I.V."/>
        </authorList>
    </citation>
    <scope>NUCLEOTIDE SEQUENCE [LARGE SCALE GENOMIC DNA]</scope>
    <source>
        <strain evidence="2 3">S4</strain>
    </source>
</reference>
<evidence type="ECO:0000313" key="3">
    <source>
        <dbReference type="Proteomes" id="UP000193944"/>
    </source>
</evidence>
<proteinExistence type="inferred from homology"/>